<dbReference type="InterPro" id="IPR011004">
    <property type="entry name" value="Trimer_LpxA-like_sf"/>
</dbReference>
<proteinExistence type="inferred from homology"/>
<evidence type="ECO:0000256" key="1">
    <source>
        <dbReference type="ARBA" id="ARBA00007274"/>
    </source>
</evidence>
<evidence type="ECO:0000256" key="3">
    <source>
        <dbReference type="ARBA" id="ARBA00022679"/>
    </source>
</evidence>
<evidence type="ECO:0000256" key="2">
    <source>
        <dbReference type="ARBA" id="ARBA00018522"/>
    </source>
</evidence>
<name>A0ABY7K331_9ACTN</name>
<organism evidence="7 8">
    <name type="scientific">Jatrophihabitans cynanchi</name>
    <dbReference type="NCBI Taxonomy" id="2944128"/>
    <lineage>
        <taxon>Bacteria</taxon>
        <taxon>Bacillati</taxon>
        <taxon>Actinomycetota</taxon>
        <taxon>Actinomycetes</taxon>
        <taxon>Jatrophihabitantales</taxon>
        <taxon>Jatrophihabitantaceae</taxon>
        <taxon>Jatrophihabitans</taxon>
    </lineage>
</organism>
<dbReference type="EMBL" id="CP097463">
    <property type="protein sequence ID" value="WAX59244.1"/>
    <property type="molecule type" value="Genomic_DNA"/>
</dbReference>
<protein>
    <recommendedName>
        <fullName evidence="2 6">Serine acetyltransferase</fullName>
        <ecNumber evidence="6">2.3.1.30</ecNumber>
    </recommendedName>
</protein>
<comment type="similarity">
    <text evidence="1 6">Belongs to the transferase hexapeptide repeat family.</text>
</comment>
<keyword evidence="5 6" id="KW-0012">Acyltransferase</keyword>
<gene>
    <name evidence="7" type="ORF">M6B22_10885</name>
</gene>
<dbReference type="RefSeq" id="WP_269445786.1">
    <property type="nucleotide sequence ID" value="NZ_CP097463.1"/>
</dbReference>
<evidence type="ECO:0000313" key="8">
    <source>
        <dbReference type="Proteomes" id="UP001164693"/>
    </source>
</evidence>
<dbReference type="EC" id="2.3.1.30" evidence="6"/>
<dbReference type="Pfam" id="PF00132">
    <property type="entry name" value="Hexapep"/>
    <property type="match status" value="1"/>
</dbReference>
<dbReference type="CDD" id="cd03354">
    <property type="entry name" value="LbH_SAT"/>
    <property type="match status" value="1"/>
</dbReference>
<dbReference type="PIRSF" id="PIRSF000441">
    <property type="entry name" value="CysE"/>
    <property type="match status" value="1"/>
</dbReference>
<dbReference type="InterPro" id="IPR001451">
    <property type="entry name" value="Hexapep"/>
</dbReference>
<accession>A0ABY7K331</accession>
<reference evidence="7" key="1">
    <citation type="submission" date="2022-05" db="EMBL/GenBank/DDBJ databases">
        <title>Jatrophihabitans sp. SB3-54 whole genome sequence.</title>
        <authorList>
            <person name="Suh M.K."/>
            <person name="Eom M.K."/>
            <person name="Kim J.S."/>
            <person name="Kim H.S."/>
            <person name="Do H.E."/>
            <person name="Shin Y.K."/>
            <person name="Lee J.-S."/>
        </authorList>
    </citation>
    <scope>NUCLEOTIDE SEQUENCE</scope>
    <source>
        <strain evidence="7">SB3-54</strain>
    </source>
</reference>
<dbReference type="Proteomes" id="UP001164693">
    <property type="component" value="Chromosome"/>
</dbReference>
<sequence length="180" mass="18683">MSSLLRLVRADIEASTHPNFRLYGDAVFWRRALGKLALSPNVRAVVTFRIAHALAERGLLPVALWLRARALRRSGAELHPAATIGPGLLLVHSAGVVIGPEVVIGARARIHQGVTLGEPVPVGDGRWAAPRVGDDVVLGAHAVLLGDITVGDGARVGANAVVTRDVPAGATVAGVPARPI</sequence>
<evidence type="ECO:0000256" key="5">
    <source>
        <dbReference type="ARBA" id="ARBA00023315"/>
    </source>
</evidence>
<dbReference type="InterPro" id="IPR018357">
    <property type="entry name" value="Hexapep_transf_CS"/>
</dbReference>
<dbReference type="PROSITE" id="PS00101">
    <property type="entry name" value="HEXAPEP_TRANSFERASES"/>
    <property type="match status" value="1"/>
</dbReference>
<evidence type="ECO:0000256" key="4">
    <source>
        <dbReference type="ARBA" id="ARBA00022737"/>
    </source>
</evidence>
<dbReference type="Pfam" id="PF14602">
    <property type="entry name" value="Hexapep_2"/>
    <property type="match status" value="1"/>
</dbReference>
<evidence type="ECO:0000256" key="6">
    <source>
        <dbReference type="PIRNR" id="PIRNR000441"/>
    </source>
</evidence>
<comment type="catalytic activity">
    <reaction evidence="6">
        <text>L-serine + acetyl-CoA = O-acetyl-L-serine + CoA</text>
        <dbReference type="Rhea" id="RHEA:24560"/>
        <dbReference type="ChEBI" id="CHEBI:33384"/>
        <dbReference type="ChEBI" id="CHEBI:57287"/>
        <dbReference type="ChEBI" id="CHEBI:57288"/>
        <dbReference type="ChEBI" id="CHEBI:58340"/>
        <dbReference type="EC" id="2.3.1.30"/>
    </reaction>
</comment>
<dbReference type="InterPro" id="IPR005881">
    <property type="entry name" value="Ser_O-AcTrfase"/>
</dbReference>
<dbReference type="Gene3D" id="2.160.10.10">
    <property type="entry name" value="Hexapeptide repeat proteins"/>
    <property type="match status" value="1"/>
</dbReference>
<keyword evidence="3 6" id="KW-0808">Transferase</keyword>
<keyword evidence="4" id="KW-0677">Repeat</keyword>
<evidence type="ECO:0000313" key="7">
    <source>
        <dbReference type="EMBL" id="WAX59244.1"/>
    </source>
</evidence>
<dbReference type="InterPro" id="IPR045304">
    <property type="entry name" value="LbH_SAT"/>
</dbReference>
<dbReference type="SUPFAM" id="SSF51161">
    <property type="entry name" value="Trimeric LpxA-like enzymes"/>
    <property type="match status" value="1"/>
</dbReference>
<keyword evidence="8" id="KW-1185">Reference proteome</keyword>
<dbReference type="PANTHER" id="PTHR42811">
    <property type="entry name" value="SERINE ACETYLTRANSFERASE"/>
    <property type="match status" value="1"/>
</dbReference>